<gene>
    <name evidence="2" type="ORF">Ctob_003774</name>
</gene>
<proteinExistence type="predicted"/>
<keyword evidence="3" id="KW-1185">Reference proteome</keyword>
<feature type="signal peptide" evidence="1">
    <location>
        <begin position="1"/>
        <end position="16"/>
    </location>
</feature>
<reference evidence="3" key="1">
    <citation type="journal article" date="2015" name="PLoS Genet.">
        <title>Genome Sequence and Transcriptome Analyses of Chrysochromulina tobin: Metabolic Tools for Enhanced Algal Fitness in the Prominent Order Prymnesiales (Haptophyceae).</title>
        <authorList>
            <person name="Hovde B.T."/>
            <person name="Deodato C.R."/>
            <person name="Hunsperger H.M."/>
            <person name="Ryken S.A."/>
            <person name="Yost W."/>
            <person name="Jha R.K."/>
            <person name="Patterson J."/>
            <person name="Monnat R.J. Jr."/>
            <person name="Barlow S.B."/>
            <person name="Starkenburg S.R."/>
            <person name="Cattolico R.A."/>
        </authorList>
    </citation>
    <scope>NUCLEOTIDE SEQUENCE</scope>
    <source>
        <strain evidence="3">CCMP291</strain>
    </source>
</reference>
<dbReference type="AlphaFoldDB" id="A0A0M0JMC0"/>
<evidence type="ECO:0000313" key="2">
    <source>
        <dbReference type="EMBL" id="KOO27739.1"/>
    </source>
</evidence>
<evidence type="ECO:0000256" key="1">
    <source>
        <dbReference type="SAM" id="SignalP"/>
    </source>
</evidence>
<organism evidence="2 3">
    <name type="scientific">Chrysochromulina tobinii</name>
    <dbReference type="NCBI Taxonomy" id="1460289"/>
    <lineage>
        <taxon>Eukaryota</taxon>
        <taxon>Haptista</taxon>
        <taxon>Haptophyta</taxon>
        <taxon>Prymnesiophyceae</taxon>
        <taxon>Prymnesiales</taxon>
        <taxon>Chrysochromulinaceae</taxon>
        <taxon>Chrysochromulina</taxon>
    </lineage>
</organism>
<dbReference type="Proteomes" id="UP000037460">
    <property type="component" value="Unassembled WGS sequence"/>
</dbReference>
<name>A0A0M0JMC0_9EUKA</name>
<accession>A0A0M0JMC0</accession>
<sequence>MARFILISLLAGHALGMRPPMRAPAVRMQFDFGKLLSSLGANQPKAKAAPTPSGGLPVPKDTFNEELSLWPTIVEIQEGLAKMPPAEQRRQKLEVGINWPPRTTTEDPFGVNRQGYMFFQGPTPKTSVQKNLPSFLSKENFADVSVPAKLKVFGGLFGVSFLGTSLVLISS</sequence>
<keyword evidence="1" id="KW-0732">Signal</keyword>
<dbReference type="EMBL" id="JWZX01002673">
    <property type="protein sequence ID" value="KOO27739.1"/>
    <property type="molecule type" value="Genomic_DNA"/>
</dbReference>
<feature type="chain" id="PRO_5005601974" evidence="1">
    <location>
        <begin position="17"/>
        <end position="171"/>
    </location>
</feature>
<comment type="caution">
    <text evidence="2">The sequence shown here is derived from an EMBL/GenBank/DDBJ whole genome shotgun (WGS) entry which is preliminary data.</text>
</comment>
<evidence type="ECO:0000313" key="3">
    <source>
        <dbReference type="Proteomes" id="UP000037460"/>
    </source>
</evidence>
<protein>
    <submittedName>
        <fullName evidence="2">Uncharacterized protein</fullName>
    </submittedName>
</protein>